<evidence type="ECO:0000313" key="3">
    <source>
        <dbReference type="EMBL" id="KAL1410590.1"/>
    </source>
</evidence>
<keyword evidence="4" id="KW-1185">Reference proteome</keyword>
<feature type="compositionally biased region" description="Basic and acidic residues" evidence="1">
    <location>
        <begin position="155"/>
        <end position="167"/>
    </location>
</feature>
<organism evidence="3 4">
    <name type="scientific">Vanrija albida</name>
    <dbReference type="NCBI Taxonomy" id="181172"/>
    <lineage>
        <taxon>Eukaryota</taxon>
        <taxon>Fungi</taxon>
        <taxon>Dikarya</taxon>
        <taxon>Basidiomycota</taxon>
        <taxon>Agaricomycotina</taxon>
        <taxon>Tremellomycetes</taxon>
        <taxon>Trichosporonales</taxon>
        <taxon>Trichosporonaceae</taxon>
        <taxon>Vanrija</taxon>
    </lineage>
</organism>
<feature type="compositionally biased region" description="Polar residues" evidence="1">
    <location>
        <begin position="102"/>
        <end position="112"/>
    </location>
</feature>
<proteinExistence type="predicted"/>
<feature type="transmembrane region" description="Helical" evidence="2">
    <location>
        <begin position="348"/>
        <end position="368"/>
    </location>
</feature>
<name>A0ABR3Q763_9TREE</name>
<dbReference type="EMBL" id="JBBXJM010000003">
    <property type="protein sequence ID" value="KAL1410590.1"/>
    <property type="molecule type" value="Genomic_DNA"/>
</dbReference>
<keyword evidence="2" id="KW-0812">Transmembrane</keyword>
<keyword evidence="2" id="KW-0472">Membrane</keyword>
<feature type="transmembrane region" description="Helical" evidence="2">
    <location>
        <begin position="259"/>
        <end position="282"/>
    </location>
</feature>
<feature type="transmembrane region" description="Helical" evidence="2">
    <location>
        <begin position="380"/>
        <end position="399"/>
    </location>
</feature>
<gene>
    <name evidence="3" type="ORF">Q8F55_004607</name>
</gene>
<protein>
    <submittedName>
        <fullName evidence="3">Uncharacterized protein</fullName>
    </submittedName>
</protein>
<feature type="transmembrane region" description="Helical" evidence="2">
    <location>
        <begin position="437"/>
        <end position="457"/>
    </location>
</feature>
<feature type="transmembrane region" description="Helical" evidence="2">
    <location>
        <begin position="575"/>
        <end position="593"/>
    </location>
</feature>
<evidence type="ECO:0000256" key="1">
    <source>
        <dbReference type="SAM" id="MobiDB-lite"/>
    </source>
</evidence>
<comment type="caution">
    <text evidence="3">The sequence shown here is derived from an EMBL/GenBank/DDBJ whole genome shotgun (WGS) entry which is preliminary data.</text>
</comment>
<dbReference type="Proteomes" id="UP001565368">
    <property type="component" value="Unassembled WGS sequence"/>
</dbReference>
<keyword evidence="2" id="KW-1133">Transmembrane helix</keyword>
<dbReference type="GeneID" id="95985650"/>
<evidence type="ECO:0000256" key="2">
    <source>
        <dbReference type="SAM" id="Phobius"/>
    </source>
</evidence>
<reference evidence="3 4" key="1">
    <citation type="submission" date="2023-08" db="EMBL/GenBank/DDBJ databases">
        <title>Annotated Genome Sequence of Vanrija albida AlHP1.</title>
        <authorList>
            <person name="Herzog R."/>
        </authorList>
    </citation>
    <scope>NUCLEOTIDE SEQUENCE [LARGE SCALE GENOMIC DNA]</scope>
    <source>
        <strain evidence="3 4">AlHP1</strain>
    </source>
</reference>
<feature type="transmembrane region" description="Helical" evidence="2">
    <location>
        <begin position="191"/>
        <end position="213"/>
    </location>
</feature>
<feature type="compositionally biased region" description="Polar residues" evidence="1">
    <location>
        <begin position="59"/>
        <end position="89"/>
    </location>
</feature>
<dbReference type="RefSeq" id="XP_069210534.1">
    <property type="nucleotide sequence ID" value="XM_069353116.1"/>
</dbReference>
<feature type="compositionally biased region" description="Low complexity" evidence="1">
    <location>
        <begin position="126"/>
        <end position="140"/>
    </location>
</feature>
<feature type="region of interest" description="Disordered" evidence="1">
    <location>
        <begin position="59"/>
        <end position="167"/>
    </location>
</feature>
<feature type="transmembrane region" description="Helical" evidence="2">
    <location>
        <begin position="294"/>
        <end position="311"/>
    </location>
</feature>
<sequence>MPRLSYREHRAQRAAAYGSDAGDSIASFSTLASHTTLGSIASPYGTFVSGQGYVPANSSNNNFAHLRRTQSPNPNHQSFASAIASSGSLSPYPYPQARHRNSSGLMTPSEGVSTPGAGAGAGSGLSGLRPSPRLSPTLSPGPGPSADDKRRRRAKNEERWRRVRAREAAHDAPVRRWAKSAGPKLGPRGSMAVVVAGAFVVRVVLTGIALFLAPAIRARLAHEITAARAACAGGLSPLLKLFTPVCSAALGRDDASAGIALLGGHLLLEGTLLWGAALAWAASAGAREGRTLRTRVAAVVYLILAPVLVLHDGALLRMRTIPFGLVAWALVAAFAGHDSGATAFLTTAAWADPSMAVYLPAFGVYVVGKRIWLGRKGRGYVARLLVAAALAHAALEFALSPAPLRARLGHLAASARSCASTGACLAPLRGLATLQGLLAGLALAPSAYFLLRAAYALRPPPGEQVASATAVPAMIRLLPLTLTLTTAAAALGVSPSDAALPLLPLAMASALRGDDDEWAVAVQAHHVAAIALWPVLARAGGTSLVALAGGYVVAWSHLIGTKADAPSPVLRAHQVITATLARLALVAPLAPLLKMALAPLARSAPIVSPLTPGVLAAAGYAHAAFIAVSLALLIVWANLRIIKTAWTIGAL</sequence>
<evidence type="ECO:0000313" key="4">
    <source>
        <dbReference type="Proteomes" id="UP001565368"/>
    </source>
</evidence>
<feature type="transmembrane region" description="Helical" evidence="2">
    <location>
        <begin position="477"/>
        <end position="494"/>
    </location>
</feature>
<accession>A0ABR3Q763</accession>
<feature type="transmembrane region" description="Helical" evidence="2">
    <location>
        <begin position="613"/>
        <end position="636"/>
    </location>
</feature>
<feature type="transmembrane region" description="Helical" evidence="2">
    <location>
        <begin position="535"/>
        <end position="554"/>
    </location>
</feature>